<evidence type="ECO:0000256" key="1">
    <source>
        <dbReference type="SAM" id="MobiDB-lite"/>
    </source>
</evidence>
<sequence length="245" mass="26613">MRAGRAAQMESAATRRGSLVVVEAGRSPNRPGSRRMAGGRSATGANTRLWRRGPPGRAPVGDGRSSPWSPANGVFLSDQSAPSFHKMAGSSQTRKQHCITGEIPRHLQLDDIDTGTRPILRVQQSDKRVVIPLSNLPRSYIWQQRSTSSSGHGRHGSWSPGQAMAEQGAEGSMAALRRGDALGAEDAVGATRRRGPDDAGRGPRRRGRRRSGGDRIREGDQIREKGERKERGGREREEEEGEEKG</sequence>
<accession>Q8S098</accession>
<dbReference type="Proteomes" id="UP000817658">
    <property type="component" value="Chromosome 1"/>
</dbReference>
<name>Q8S098_ORYSJ</name>
<gene>
    <name evidence="2" type="primary">P0470A12.25</name>
</gene>
<dbReference type="AlphaFoldDB" id="Q8S098"/>
<feature type="region of interest" description="Disordered" evidence="1">
    <location>
        <begin position="144"/>
        <end position="245"/>
    </location>
</feature>
<organism evidence="2">
    <name type="scientific">Oryza sativa subsp. japonica</name>
    <name type="common">Rice</name>
    <dbReference type="NCBI Taxonomy" id="39947"/>
    <lineage>
        <taxon>Eukaryota</taxon>
        <taxon>Viridiplantae</taxon>
        <taxon>Streptophyta</taxon>
        <taxon>Embryophyta</taxon>
        <taxon>Tracheophyta</taxon>
        <taxon>Spermatophyta</taxon>
        <taxon>Magnoliopsida</taxon>
        <taxon>Liliopsida</taxon>
        <taxon>Poales</taxon>
        <taxon>Poaceae</taxon>
        <taxon>BOP clade</taxon>
        <taxon>Oryzoideae</taxon>
        <taxon>Oryzeae</taxon>
        <taxon>Oryzinae</taxon>
        <taxon>Oryza</taxon>
        <taxon>Oryza sativa</taxon>
    </lineage>
</organism>
<reference evidence="2" key="1">
    <citation type="journal article" date="2002" name="Nature">
        <title>The genome sequence and structure of rice chromosome 1.</title>
        <authorList>
            <person name="Sasaki T."/>
            <person name="Matsumoto T."/>
            <person name="Yamamoto K."/>
            <person name="Sakata K."/>
            <person name="Baba T."/>
            <person name="Katayose Y."/>
            <person name="Wu J."/>
            <person name="Niimura Y."/>
            <person name="Cheng Z."/>
            <person name="Nagamura Y."/>
            <person name="Antonio B.A."/>
            <person name="Kanamori H."/>
            <person name="Hosokawa S."/>
            <person name="Masukawa M."/>
            <person name="Arikawa K."/>
            <person name="Chiden Y."/>
            <person name="Hayashi M."/>
            <person name="Okamoto M."/>
            <person name="Ando T."/>
            <person name="Aoki H."/>
            <person name="Arita K."/>
            <person name="Hamada M."/>
            <person name="Harada C."/>
            <person name="Hijishita S."/>
            <person name="Honda M."/>
            <person name="Ichikawa Y."/>
            <person name="Idonuma A."/>
            <person name="Iijima M."/>
            <person name="Ikeda M."/>
            <person name="Ikeno M."/>
            <person name="Itoh S."/>
            <person name="Itoh T."/>
            <person name="Itoh Y."/>
            <person name="Itoh Y."/>
            <person name="Iwabuchi A."/>
            <person name="Kamiya K."/>
            <person name="Karasawa W."/>
            <person name="Katagiri S."/>
            <person name="Kikuta A."/>
            <person name="Kobayashi N."/>
            <person name="Kono I."/>
            <person name="Machita K."/>
            <person name="Maehara T."/>
            <person name="Mizuno H."/>
            <person name="Mizubayashi T."/>
            <person name="Mukai Y."/>
            <person name="Nagasaki H."/>
            <person name="Nakashima M."/>
            <person name="Nakama Y."/>
            <person name="Nakamichi Y."/>
            <person name="Nakamura M."/>
            <person name="Namiki N."/>
            <person name="Negishi M."/>
            <person name="Ohta I."/>
            <person name="Ono N."/>
            <person name="Saji S."/>
            <person name="Sakai K."/>
            <person name="Shibata M."/>
            <person name="Shimokawa T."/>
            <person name="Shomura A."/>
            <person name="Song J."/>
            <person name="Takazaki Y."/>
            <person name="Terasawa K."/>
            <person name="Tsuji K."/>
            <person name="Waki K."/>
            <person name="Yamagata H."/>
            <person name="Yamane H."/>
            <person name="Yoshiki S."/>
            <person name="Yoshihara R."/>
            <person name="Yukawa K."/>
            <person name="Zhong H."/>
            <person name="Iwama H."/>
            <person name="Endo T."/>
            <person name="Ito H."/>
            <person name="Hahn J.H."/>
            <person name="Kim H.I."/>
            <person name="Eun M.Y."/>
            <person name="Yano M."/>
            <person name="Jiang J."/>
            <person name="Gojobori T."/>
        </authorList>
    </citation>
    <scope>NUCLEOTIDE SEQUENCE [LARGE SCALE GENOMIC DNA]</scope>
</reference>
<feature type="compositionally biased region" description="Basic and acidic residues" evidence="1">
    <location>
        <begin position="211"/>
        <end position="236"/>
    </location>
</feature>
<protein>
    <submittedName>
        <fullName evidence="2">Uncharacterized protein</fullName>
    </submittedName>
</protein>
<feature type="compositionally biased region" description="Low complexity" evidence="1">
    <location>
        <begin position="145"/>
        <end position="161"/>
    </location>
</feature>
<proteinExistence type="predicted"/>
<dbReference type="EMBL" id="AP003436">
    <property type="protein sequence ID" value="BAB90293.1"/>
    <property type="molecule type" value="Genomic_DNA"/>
</dbReference>
<feature type="region of interest" description="Disordered" evidence="1">
    <location>
        <begin position="1"/>
        <end position="74"/>
    </location>
</feature>
<evidence type="ECO:0000313" key="2">
    <source>
        <dbReference type="EMBL" id="BAB90293.1"/>
    </source>
</evidence>